<protein>
    <submittedName>
        <fullName evidence="1">Uncharacterized protein</fullName>
    </submittedName>
</protein>
<name>A0ACC0MRF3_RHOML</name>
<gene>
    <name evidence="1" type="ORF">RHMOL_Rhmol08G0191500</name>
</gene>
<proteinExistence type="predicted"/>
<evidence type="ECO:0000313" key="1">
    <source>
        <dbReference type="EMBL" id="KAI8543092.1"/>
    </source>
</evidence>
<evidence type="ECO:0000313" key="2">
    <source>
        <dbReference type="Proteomes" id="UP001062846"/>
    </source>
</evidence>
<sequence length="73" mass="8667">MAKQNHAGKGFWNYIYKLSLVASVYFLWGERNFKIFQGRSRDFDAIRVRLSSWTIVKFTTQNRGLCDDWLLDS</sequence>
<organism evidence="1 2">
    <name type="scientific">Rhododendron molle</name>
    <name type="common">Chinese azalea</name>
    <name type="synonym">Azalea mollis</name>
    <dbReference type="NCBI Taxonomy" id="49168"/>
    <lineage>
        <taxon>Eukaryota</taxon>
        <taxon>Viridiplantae</taxon>
        <taxon>Streptophyta</taxon>
        <taxon>Embryophyta</taxon>
        <taxon>Tracheophyta</taxon>
        <taxon>Spermatophyta</taxon>
        <taxon>Magnoliopsida</taxon>
        <taxon>eudicotyledons</taxon>
        <taxon>Gunneridae</taxon>
        <taxon>Pentapetalae</taxon>
        <taxon>asterids</taxon>
        <taxon>Ericales</taxon>
        <taxon>Ericaceae</taxon>
        <taxon>Ericoideae</taxon>
        <taxon>Rhodoreae</taxon>
        <taxon>Rhododendron</taxon>
    </lineage>
</organism>
<dbReference type="Proteomes" id="UP001062846">
    <property type="component" value="Chromosome 8"/>
</dbReference>
<keyword evidence="2" id="KW-1185">Reference proteome</keyword>
<dbReference type="EMBL" id="CM046395">
    <property type="protein sequence ID" value="KAI8543092.1"/>
    <property type="molecule type" value="Genomic_DNA"/>
</dbReference>
<comment type="caution">
    <text evidence="1">The sequence shown here is derived from an EMBL/GenBank/DDBJ whole genome shotgun (WGS) entry which is preliminary data.</text>
</comment>
<reference evidence="1" key="1">
    <citation type="submission" date="2022-02" db="EMBL/GenBank/DDBJ databases">
        <title>Plant Genome Project.</title>
        <authorList>
            <person name="Zhang R.-G."/>
        </authorList>
    </citation>
    <scope>NUCLEOTIDE SEQUENCE</scope>
    <source>
        <strain evidence="1">AT1</strain>
    </source>
</reference>
<accession>A0ACC0MRF3</accession>